<dbReference type="GO" id="GO:0003677">
    <property type="term" value="F:DNA binding"/>
    <property type="evidence" value="ECO:0007669"/>
    <property type="project" value="InterPro"/>
</dbReference>
<dbReference type="GO" id="GO:0046872">
    <property type="term" value="F:metal ion binding"/>
    <property type="evidence" value="ECO:0007669"/>
    <property type="project" value="InterPro"/>
</dbReference>
<organism evidence="2 3">
    <name type="scientific">Portibacter lacus</name>
    <dbReference type="NCBI Taxonomy" id="1099794"/>
    <lineage>
        <taxon>Bacteria</taxon>
        <taxon>Pseudomonadati</taxon>
        <taxon>Bacteroidota</taxon>
        <taxon>Saprospiria</taxon>
        <taxon>Saprospirales</taxon>
        <taxon>Haliscomenobacteraceae</taxon>
        <taxon>Portibacter</taxon>
    </lineage>
</organism>
<dbReference type="RefSeq" id="WP_235292500.1">
    <property type="nucleotide sequence ID" value="NZ_BSOH01000001.1"/>
</dbReference>
<dbReference type="InterPro" id="IPR036594">
    <property type="entry name" value="Meth_synthase_dom"/>
</dbReference>
<sequence length="290" mass="33266">MKYTMSQVTQLTGIQAHTLRVWERRYDFIKAKRKESKFRYYTEEQLKILLKTSILLQNGFRISTIANLELDEINWEVEAVFNQSTEIESDKIQALVLAMLNFDEALFNRIFDQTVESIGVLEGFTKVFYPFLNLLGGMWVYNKANPAHEHFISNLIRQKLIALTDILASPKDNAQTIVMFLLEGDDHELALLLAYYLAKQAGWKVIYLGIRVPAADLEPILIQTKAETLFTTFTILNPAEQAKLTEFAQRNGNISILISGSKTVVESIPDYSSMKYLPSPYDFISFLEKN</sequence>
<dbReference type="Pfam" id="PF13411">
    <property type="entry name" value="MerR_1"/>
    <property type="match status" value="1"/>
</dbReference>
<proteinExistence type="predicted"/>
<dbReference type="InterPro" id="IPR000551">
    <property type="entry name" value="MerR-type_HTH_dom"/>
</dbReference>
<reference evidence="2" key="2">
    <citation type="submission" date="2023-01" db="EMBL/GenBank/DDBJ databases">
        <title>Draft genome sequence of Portibacter lacus strain NBRC 108769.</title>
        <authorList>
            <person name="Sun Q."/>
            <person name="Mori K."/>
        </authorList>
    </citation>
    <scope>NUCLEOTIDE SEQUENCE</scope>
    <source>
        <strain evidence="2">NBRC 108769</strain>
    </source>
</reference>
<dbReference type="EMBL" id="BSOH01000001">
    <property type="protein sequence ID" value="GLR15602.1"/>
    <property type="molecule type" value="Genomic_DNA"/>
</dbReference>
<feature type="domain" description="HTH merR-type" evidence="1">
    <location>
        <begin position="2"/>
        <end position="71"/>
    </location>
</feature>
<evidence type="ECO:0000313" key="3">
    <source>
        <dbReference type="Proteomes" id="UP001156666"/>
    </source>
</evidence>
<dbReference type="AlphaFoldDB" id="A0AA37SKL4"/>
<dbReference type="SUPFAM" id="SSF52242">
    <property type="entry name" value="Cobalamin (vitamin B12)-binding domain"/>
    <property type="match status" value="1"/>
</dbReference>
<gene>
    <name evidence="2" type="ORF">GCM10007940_02170</name>
</gene>
<dbReference type="PROSITE" id="PS50937">
    <property type="entry name" value="HTH_MERR_2"/>
    <property type="match status" value="1"/>
</dbReference>
<comment type="caution">
    <text evidence="2">The sequence shown here is derived from an EMBL/GenBank/DDBJ whole genome shotgun (WGS) entry which is preliminary data.</text>
</comment>
<dbReference type="Gene3D" id="1.10.1240.10">
    <property type="entry name" value="Methionine synthase domain"/>
    <property type="match status" value="1"/>
</dbReference>
<dbReference type="Pfam" id="PF02607">
    <property type="entry name" value="B12-binding_2"/>
    <property type="match status" value="1"/>
</dbReference>
<keyword evidence="3" id="KW-1185">Reference proteome</keyword>
<reference evidence="2" key="1">
    <citation type="journal article" date="2014" name="Int. J. Syst. Evol. Microbiol.">
        <title>Complete genome sequence of Corynebacterium casei LMG S-19264T (=DSM 44701T), isolated from a smear-ripened cheese.</title>
        <authorList>
            <consortium name="US DOE Joint Genome Institute (JGI-PGF)"/>
            <person name="Walter F."/>
            <person name="Albersmeier A."/>
            <person name="Kalinowski J."/>
            <person name="Ruckert C."/>
        </authorList>
    </citation>
    <scope>NUCLEOTIDE SEQUENCE</scope>
    <source>
        <strain evidence="2">NBRC 108769</strain>
    </source>
</reference>
<dbReference type="InterPro" id="IPR036724">
    <property type="entry name" value="Cobalamin-bd_sf"/>
</dbReference>
<dbReference type="GO" id="GO:0006355">
    <property type="term" value="P:regulation of DNA-templated transcription"/>
    <property type="evidence" value="ECO:0007669"/>
    <property type="project" value="InterPro"/>
</dbReference>
<accession>A0AA37SKL4</accession>
<dbReference type="SUPFAM" id="SSF46955">
    <property type="entry name" value="Putative DNA-binding domain"/>
    <property type="match status" value="1"/>
</dbReference>
<dbReference type="Gene3D" id="1.10.1660.10">
    <property type="match status" value="1"/>
</dbReference>
<protein>
    <recommendedName>
        <fullName evidence="1">HTH merR-type domain-containing protein</fullName>
    </recommendedName>
</protein>
<dbReference type="InterPro" id="IPR009061">
    <property type="entry name" value="DNA-bd_dom_put_sf"/>
</dbReference>
<dbReference type="GO" id="GO:0031419">
    <property type="term" value="F:cobalamin binding"/>
    <property type="evidence" value="ECO:0007669"/>
    <property type="project" value="InterPro"/>
</dbReference>
<evidence type="ECO:0000313" key="2">
    <source>
        <dbReference type="EMBL" id="GLR15602.1"/>
    </source>
</evidence>
<dbReference type="Proteomes" id="UP001156666">
    <property type="component" value="Unassembled WGS sequence"/>
</dbReference>
<dbReference type="SMART" id="SM00422">
    <property type="entry name" value="HTH_MERR"/>
    <property type="match status" value="1"/>
</dbReference>
<dbReference type="InterPro" id="IPR003759">
    <property type="entry name" value="Cbl-bd_cap"/>
</dbReference>
<name>A0AA37SKL4_9BACT</name>
<evidence type="ECO:0000259" key="1">
    <source>
        <dbReference type="PROSITE" id="PS50937"/>
    </source>
</evidence>
<dbReference type="Gene3D" id="3.40.50.280">
    <property type="entry name" value="Cobalamin-binding domain"/>
    <property type="match status" value="1"/>
</dbReference>